<accession>A0ACC0C3Q0</accession>
<keyword evidence="2" id="KW-1185">Reference proteome</keyword>
<comment type="caution">
    <text evidence="1">The sequence shown here is derived from an EMBL/GenBank/DDBJ whole genome shotgun (WGS) entry which is preliminary data.</text>
</comment>
<organism evidence="1 2">
    <name type="scientific">Catharanthus roseus</name>
    <name type="common">Madagascar periwinkle</name>
    <name type="synonym">Vinca rosea</name>
    <dbReference type="NCBI Taxonomy" id="4058"/>
    <lineage>
        <taxon>Eukaryota</taxon>
        <taxon>Viridiplantae</taxon>
        <taxon>Streptophyta</taxon>
        <taxon>Embryophyta</taxon>
        <taxon>Tracheophyta</taxon>
        <taxon>Spermatophyta</taxon>
        <taxon>Magnoliopsida</taxon>
        <taxon>eudicotyledons</taxon>
        <taxon>Gunneridae</taxon>
        <taxon>Pentapetalae</taxon>
        <taxon>asterids</taxon>
        <taxon>lamiids</taxon>
        <taxon>Gentianales</taxon>
        <taxon>Apocynaceae</taxon>
        <taxon>Rauvolfioideae</taxon>
        <taxon>Vinceae</taxon>
        <taxon>Catharanthinae</taxon>
        <taxon>Catharanthus</taxon>
    </lineage>
</organism>
<proteinExistence type="predicted"/>
<dbReference type="Proteomes" id="UP001060085">
    <property type="component" value="Linkage Group LG02"/>
</dbReference>
<name>A0ACC0C3Q0_CATRO</name>
<dbReference type="EMBL" id="CM044702">
    <property type="protein sequence ID" value="KAI5679421.1"/>
    <property type="molecule type" value="Genomic_DNA"/>
</dbReference>
<sequence length="257" mass="29138">MEKQLNFVKNGVLRLPPGFRFHPTDEELVVQYLRRKVFSCPLPASIIQEVDVCKSDPWDLPGDLEQERYFFSTREVKYPNGNRSNRATGSGYWKATGVDKQIVTSKSHQVVGMKKTLVFYRGKPPNGTRTDWIMHEYRLVNVQETVAAAACPHQHLAQDNWVLCRIFLKRRSGKKDEEMVKSQNCKTKSGEMQGKKSGVVFYDFMAKERTDLNLAPVSSSSGSSGITEVTSNNDSDDHEESSSCSSFSASVRRKTWL</sequence>
<evidence type="ECO:0000313" key="2">
    <source>
        <dbReference type="Proteomes" id="UP001060085"/>
    </source>
</evidence>
<protein>
    <submittedName>
        <fullName evidence="1">Uncharacterized protein</fullName>
    </submittedName>
</protein>
<evidence type="ECO:0000313" key="1">
    <source>
        <dbReference type="EMBL" id="KAI5679421.1"/>
    </source>
</evidence>
<gene>
    <name evidence="1" type="ORF">M9H77_10371</name>
</gene>
<reference evidence="2" key="1">
    <citation type="journal article" date="2023" name="Nat. Plants">
        <title>Single-cell RNA sequencing provides a high-resolution roadmap for understanding the multicellular compartmentation of specialized metabolism.</title>
        <authorList>
            <person name="Sun S."/>
            <person name="Shen X."/>
            <person name="Li Y."/>
            <person name="Li Y."/>
            <person name="Wang S."/>
            <person name="Li R."/>
            <person name="Zhang H."/>
            <person name="Shen G."/>
            <person name="Guo B."/>
            <person name="Wei J."/>
            <person name="Xu J."/>
            <person name="St-Pierre B."/>
            <person name="Chen S."/>
            <person name="Sun C."/>
        </authorList>
    </citation>
    <scope>NUCLEOTIDE SEQUENCE [LARGE SCALE GENOMIC DNA]</scope>
</reference>